<feature type="compositionally biased region" description="Polar residues" evidence="6">
    <location>
        <begin position="151"/>
        <end position="161"/>
    </location>
</feature>
<dbReference type="EMBL" id="LFIV01000243">
    <property type="protein sequence ID" value="KZL65054.1"/>
    <property type="molecule type" value="Genomic_DNA"/>
</dbReference>
<comment type="caution">
    <text evidence="8">The sequence shown here is derived from an EMBL/GenBank/DDBJ whole genome shotgun (WGS) entry which is preliminary data.</text>
</comment>
<dbReference type="SMART" id="SM00355">
    <property type="entry name" value="ZnF_C2H2"/>
    <property type="match status" value="3"/>
</dbReference>
<feature type="domain" description="C2H2-type" evidence="7">
    <location>
        <begin position="330"/>
        <end position="357"/>
    </location>
</feature>
<evidence type="ECO:0000313" key="8">
    <source>
        <dbReference type="EMBL" id="KZL65054.1"/>
    </source>
</evidence>
<protein>
    <submittedName>
        <fullName evidence="8">Epithelial zinc-finger EZF protein</fullName>
    </submittedName>
</protein>
<keyword evidence="4" id="KW-0862">Zinc</keyword>
<feature type="region of interest" description="Disordered" evidence="6">
    <location>
        <begin position="226"/>
        <end position="258"/>
    </location>
</feature>
<dbReference type="STRING" id="708197.A0A166MVY7"/>
<dbReference type="InterPro" id="IPR013087">
    <property type="entry name" value="Znf_C2H2_type"/>
</dbReference>
<name>A0A166MVY7_9PEZI</name>
<organism evidence="8 9">
    <name type="scientific">Colletotrichum tofieldiae</name>
    <dbReference type="NCBI Taxonomy" id="708197"/>
    <lineage>
        <taxon>Eukaryota</taxon>
        <taxon>Fungi</taxon>
        <taxon>Dikarya</taxon>
        <taxon>Ascomycota</taxon>
        <taxon>Pezizomycotina</taxon>
        <taxon>Sordariomycetes</taxon>
        <taxon>Hypocreomycetidae</taxon>
        <taxon>Glomerellales</taxon>
        <taxon>Glomerellaceae</taxon>
        <taxon>Colletotrichum</taxon>
        <taxon>Colletotrichum spaethianum species complex</taxon>
    </lineage>
</organism>
<evidence type="ECO:0000256" key="5">
    <source>
        <dbReference type="PROSITE-ProRule" id="PRU00042"/>
    </source>
</evidence>
<keyword evidence="9" id="KW-1185">Reference proteome</keyword>
<feature type="region of interest" description="Disordered" evidence="6">
    <location>
        <begin position="401"/>
        <end position="434"/>
    </location>
</feature>
<evidence type="ECO:0000256" key="2">
    <source>
        <dbReference type="ARBA" id="ARBA00022737"/>
    </source>
</evidence>
<dbReference type="FunFam" id="3.30.160.60:FF:000100">
    <property type="entry name" value="Zinc finger 45-like"/>
    <property type="match status" value="1"/>
</dbReference>
<sequence length="434" mass="47222">MDLTPPSLTRSPASPAHTYCPSERSSSDYPSPDLAAQQYKITSLYAAGQLCSAGLAADADISLPPLDPRTTADWAPSNVMAPSSSSFSIPNVLSEYDQFADYDPPMPASYGSEAFPPPHSHSSGPGHHAHSLTDSPGRSPGPTSSRSSFSYAQSGHASSSLGPRIKMENVNDYGSGIDASHYASPRSMQAPYMVDSGPYGSSHQHYLSDTQSPSWSKVEYGAEHYYQNSPAGEPAPPSQEAKRAEDLKHNRPKRAPRKMTSFADAQYQCQVKGCGKLFSRSYNYKAHLDTHDEKREYPFPCPIADCNKRFVRKTDLQRHNQSVHMKEKNHRCDYCGRLFARKDTLRRHMEDGCSKRFDVGTCDLRVDGYEGMGSINRSMGAPMHPMGSGSGPLPPITMSMGSGGGLLHPESSASRGRSIMSGTSDGPLGDSWQR</sequence>
<evidence type="ECO:0000256" key="6">
    <source>
        <dbReference type="SAM" id="MobiDB-lite"/>
    </source>
</evidence>
<accession>A0A166MVY7</accession>
<feature type="compositionally biased region" description="Polar residues" evidence="6">
    <location>
        <begin position="1"/>
        <end position="12"/>
    </location>
</feature>
<evidence type="ECO:0000256" key="1">
    <source>
        <dbReference type="ARBA" id="ARBA00022723"/>
    </source>
</evidence>
<keyword evidence="2" id="KW-0677">Repeat</keyword>
<dbReference type="GO" id="GO:0000981">
    <property type="term" value="F:DNA-binding transcription factor activity, RNA polymerase II-specific"/>
    <property type="evidence" value="ECO:0007669"/>
    <property type="project" value="TreeGrafter"/>
</dbReference>
<feature type="domain" description="C2H2-type" evidence="7">
    <location>
        <begin position="299"/>
        <end position="329"/>
    </location>
</feature>
<proteinExistence type="predicted"/>
<feature type="compositionally biased region" description="Low complexity" evidence="6">
    <location>
        <begin position="135"/>
        <end position="150"/>
    </location>
</feature>
<gene>
    <name evidence="8" type="ORF">CT0861_07068</name>
</gene>
<dbReference type="Gene3D" id="3.30.160.60">
    <property type="entry name" value="Classic Zinc Finger"/>
    <property type="match status" value="3"/>
</dbReference>
<keyword evidence="3 5" id="KW-0863">Zinc-finger</keyword>
<dbReference type="SUPFAM" id="SSF57667">
    <property type="entry name" value="beta-beta-alpha zinc fingers"/>
    <property type="match status" value="2"/>
</dbReference>
<evidence type="ECO:0000313" key="9">
    <source>
        <dbReference type="Proteomes" id="UP000076552"/>
    </source>
</evidence>
<dbReference type="Pfam" id="PF00096">
    <property type="entry name" value="zf-C2H2"/>
    <property type="match status" value="3"/>
</dbReference>
<dbReference type="AlphaFoldDB" id="A0A166MVY7"/>
<dbReference type="PROSITE" id="PS00028">
    <property type="entry name" value="ZINC_FINGER_C2H2_1"/>
    <property type="match status" value="2"/>
</dbReference>
<dbReference type="PROSITE" id="PS50157">
    <property type="entry name" value="ZINC_FINGER_C2H2_2"/>
    <property type="match status" value="3"/>
</dbReference>
<evidence type="ECO:0000256" key="4">
    <source>
        <dbReference type="ARBA" id="ARBA00022833"/>
    </source>
</evidence>
<keyword evidence="1" id="KW-0479">Metal-binding</keyword>
<dbReference type="PANTHER" id="PTHR23235:SF120">
    <property type="entry name" value="KRUPPEL-LIKE FACTOR 15"/>
    <property type="match status" value="1"/>
</dbReference>
<feature type="compositionally biased region" description="Basic and acidic residues" evidence="6">
    <location>
        <begin position="240"/>
        <end position="249"/>
    </location>
</feature>
<evidence type="ECO:0000256" key="3">
    <source>
        <dbReference type="ARBA" id="ARBA00022771"/>
    </source>
</evidence>
<reference evidence="8 9" key="1">
    <citation type="submission" date="2015-06" db="EMBL/GenBank/DDBJ databases">
        <title>Survival trade-offs in plant roots during colonization by closely related pathogenic and mutualistic fungi.</title>
        <authorList>
            <person name="Hacquard S."/>
            <person name="Kracher B."/>
            <person name="Hiruma K."/>
            <person name="Weinman A."/>
            <person name="Muench P."/>
            <person name="Garrido Oter R."/>
            <person name="Ver Loren van Themaat E."/>
            <person name="Dallerey J.-F."/>
            <person name="Damm U."/>
            <person name="Henrissat B."/>
            <person name="Lespinet O."/>
            <person name="Thon M."/>
            <person name="Kemen E."/>
            <person name="McHardy A.C."/>
            <person name="Schulze-Lefert P."/>
            <person name="O'Connell R.J."/>
        </authorList>
    </citation>
    <scope>NUCLEOTIDE SEQUENCE [LARGE SCALE GENOMIC DNA]</scope>
    <source>
        <strain evidence="8 9">0861</strain>
    </source>
</reference>
<feature type="region of interest" description="Disordered" evidence="6">
    <location>
        <begin position="105"/>
        <end position="166"/>
    </location>
</feature>
<feature type="compositionally biased region" description="Polar residues" evidence="6">
    <location>
        <begin position="411"/>
        <end position="424"/>
    </location>
</feature>
<dbReference type="InterPro" id="IPR036236">
    <property type="entry name" value="Znf_C2H2_sf"/>
</dbReference>
<dbReference type="PANTHER" id="PTHR23235">
    <property type="entry name" value="KRUEPPEL-LIKE TRANSCRIPTION FACTOR"/>
    <property type="match status" value="1"/>
</dbReference>
<evidence type="ECO:0000259" key="7">
    <source>
        <dbReference type="PROSITE" id="PS50157"/>
    </source>
</evidence>
<dbReference type="GO" id="GO:0008270">
    <property type="term" value="F:zinc ion binding"/>
    <property type="evidence" value="ECO:0007669"/>
    <property type="project" value="UniProtKB-KW"/>
</dbReference>
<feature type="region of interest" description="Disordered" evidence="6">
    <location>
        <begin position="60"/>
        <end position="87"/>
    </location>
</feature>
<dbReference type="GO" id="GO:0000978">
    <property type="term" value="F:RNA polymerase II cis-regulatory region sequence-specific DNA binding"/>
    <property type="evidence" value="ECO:0007669"/>
    <property type="project" value="TreeGrafter"/>
</dbReference>
<dbReference type="Proteomes" id="UP000076552">
    <property type="component" value="Unassembled WGS sequence"/>
</dbReference>
<feature type="region of interest" description="Disordered" evidence="6">
    <location>
        <begin position="1"/>
        <end position="33"/>
    </location>
</feature>
<feature type="domain" description="C2H2-type" evidence="7">
    <location>
        <begin position="267"/>
        <end position="296"/>
    </location>
</feature>